<feature type="transmembrane region" description="Helical" evidence="6">
    <location>
        <begin position="151"/>
        <end position="174"/>
    </location>
</feature>
<comment type="caution">
    <text evidence="7">The sequence shown here is derived from an EMBL/GenBank/DDBJ whole genome shotgun (WGS) entry which is preliminary data.</text>
</comment>
<reference evidence="7 8" key="1">
    <citation type="journal article" date="2024" name="G3 (Bethesda)">
        <title>Genome assembly of Hibiscus sabdariffa L. provides insights into metabolisms of medicinal natural products.</title>
        <authorList>
            <person name="Kim T."/>
        </authorList>
    </citation>
    <scope>NUCLEOTIDE SEQUENCE [LARGE SCALE GENOMIC DNA]</scope>
    <source>
        <strain evidence="7">TK-2024</strain>
        <tissue evidence="7">Old leaves</tissue>
    </source>
</reference>
<feature type="transmembrane region" description="Helical" evidence="6">
    <location>
        <begin position="504"/>
        <end position="525"/>
    </location>
</feature>
<accession>A0ABR2E0K2</accession>
<dbReference type="Pfam" id="PF00854">
    <property type="entry name" value="PTR2"/>
    <property type="match status" value="2"/>
</dbReference>
<evidence type="ECO:0000256" key="6">
    <source>
        <dbReference type="SAM" id="Phobius"/>
    </source>
</evidence>
<evidence type="ECO:0000256" key="3">
    <source>
        <dbReference type="ARBA" id="ARBA00022692"/>
    </source>
</evidence>
<feature type="transmembrane region" description="Helical" evidence="6">
    <location>
        <begin position="88"/>
        <end position="113"/>
    </location>
</feature>
<evidence type="ECO:0000256" key="2">
    <source>
        <dbReference type="ARBA" id="ARBA00005982"/>
    </source>
</evidence>
<dbReference type="PANTHER" id="PTHR11654">
    <property type="entry name" value="OLIGOPEPTIDE TRANSPORTER-RELATED"/>
    <property type="match status" value="1"/>
</dbReference>
<protein>
    <submittedName>
        <fullName evidence="7">Uncharacterized protein</fullName>
    </submittedName>
</protein>
<feature type="transmembrane region" description="Helical" evidence="6">
    <location>
        <begin position="237"/>
        <end position="258"/>
    </location>
</feature>
<feature type="transmembrane region" description="Helical" evidence="6">
    <location>
        <begin position="390"/>
        <end position="411"/>
    </location>
</feature>
<feature type="transmembrane region" description="Helical" evidence="6">
    <location>
        <begin position="462"/>
        <end position="484"/>
    </location>
</feature>
<keyword evidence="3 6" id="KW-0812">Transmembrane</keyword>
<feature type="transmembrane region" description="Helical" evidence="6">
    <location>
        <begin position="546"/>
        <end position="570"/>
    </location>
</feature>
<evidence type="ECO:0000313" key="7">
    <source>
        <dbReference type="EMBL" id="KAK8550712.1"/>
    </source>
</evidence>
<feature type="transmembrane region" description="Helical" evidence="6">
    <location>
        <begin position="194"/>
        <end position="217"/>
    </location>
</feature>
<dbReference type="Gene3D" id="1.20.1250.20">
    <property type="entry name" value="MFS general substrate transporter like domains"/>
    <property type="match status" value="1"/>
</dbReference>
<dbReference type="Proteomes" id="UP001472677">
    <property type="component" value="Unassembled WGS sequence"/>
</dbReference>
<keyword evidence="5 6" id="KW-0472">Membrane</keyword>
<evidence type="ECO:0000313" key="8">
    <source>
        <dbReference type="Proteomes" id="UP001472677"/>
    </source>
</evidence>
<dbReference type="EMBL" id="JBBPBM010000020">
    <property type="protein sequence ID" value="KAK8550712.1"/>
    <property type="molecule type" value="Genomic_DNA"/>
</dbReference>
<feature type="transmembrane region" description="Helical" evidence="6">
    <location>
        <begin position="125"/>
        <end position="144"/>
    </location>
</feature>
<organism evidence="7 8">
    <name type="scientific">Hibiscus sabdariffa</name>
    <name type="common">roselle</name>
    <dbReference type="NCBI Taxonomy" id="183260"/>
    <lineage>
        <taxon>Eukaryota</taxon>
        <taxon>Viridiplantae</taxon>
        <taxon>Streptophyta</taxon>
        <taxon>Embryophyta</taxon>
        <taxon>Tracheophyta</taxon>
        <taxon>Spermatophyta</taxon>
        <taxon>Magnoliopsida</taxon>
        <taxon>eudicotyledons</taxon>
        <taxon>Gunneridae</taxon>
        <taxon>Pentapetalae</taxon>
        <taxon>rosids</taxon>
        <taxon>malvids</taxon>
        <taxon>Malvales</taxon>
        <taxon>Malvaceae</taxon>
        <taxon>Malvoideae</taxon>
        <taxon>Hibiscus</taxon>
    </lineage>
</organism>
<dbReference type="InterPro" id="IPR036259">
    <property type="entry name" value="MFS_trans_sf"/>
</dbReference>
<sequence>MTLMQQLGWTKNVTKRSKKYLEEALYKSFFKEGSSKISVRRQLNQFLKDSKRIFKWEVDEILKKLHDRKLYYPSLKDGKKGGFRACSFVFVLGALENIGFVANMVSMVLYFYFVLKLDLPTSSNTLTNFLGSVCLLSLLGGFVSDTYLNRLYTILIFGSLEVIGLSILTIQAYSKDLQPDITCRKGCVKGKIALMFYGSLSLLAIGTGGVKGALPALGADQFDSKDPKGAKQLGSYFNWYMLSTTFGAMIGVSFVVWVSTNEAWYWGFFMGTMAAIVGFIAIALGKPFYHYPPLGNSPLLTIAQVIVVAVKNRRLSLPENSDELYEINDTDRYQYDEKLPHTNQFRSLDKAAIDPQEISPGSWKTFSVHQGTTMDQNIFGKKFPPASIPVIPLVFMTFLIPVYEFLVVPFARKITGHPSGITQLQRVGVGLVLSIISMGVAGIIEVKRRDQSIKDRSNPISLFWLSFQYGIFGLADMFTIVGLMEFFYKEAPSRMKSLSTSFAWLSLSFGYFLSSAFVDIINAVTKKIAPSKKGWVEGELDDSNLNLFYWFLAVLSALNFIVYLLCASWYKYKEDTAESESETETRTQSRYG</sequence>
<evidence type="ECO:0000256" key="1">
    <source>
        <dbReference type="ARBA" id="ARBA00004141"/>
    </source>
</evidence>
<gene>
    <name evidence="7" type="ORF">V6N12_039406</name>
</gene>
<comment type="subcellular location">
    <subcellularLocation>
        <location evidence="1">Membrane</location>
        <topology evidence="1">Multi-pass membrane protein</topology>
    </subcellularLocation>
</comment>
<feature type="transmembrane region" description="Helical" evidence="6">
    <location>
        <begin position="264"/>
        <end position="284"/>
    </location>
</feature>
<comment type="similarity">
    <text evidence="2">Belongs to the major facilitator superfamily. Proton-dependent oligopeptide transporter (POT/PTR) (TC 2.A.17) family.</text>
</comment>
<dbReference type="SUPFAM" id="SSF103473">
    <property type="entry name" value="MFS general substrate transporter"/>
    <property type="match status" value="1"/>
</dbReference>
<feature type="transmembrane region" description="Helical" evidence="6">
    <location>
        <begin position="423"/>
        <end position="441"/>
    </location>
</feature>
<keyword evidence="4 6" id="KW-1133">Transmembrane helix</keyword>
<evidence type="ECO:0000256" key="4">
    <source>
        <dbReference type="ARBA" id="ARBA00022989"/>
    </source>
</evidence>
<proteinExistence type="inferred from homology"/>
<evidence type="ECO:0000256" key="5">
    <source>
        <dbReference type="ARBA" id="ARBA00023136"/>
    </source>
</evidence>
<dbReference type="InterPro" id="IPR000109">
    <property type="entry name" value="POT_fam"/>
</dbReference>
<keyword evidence="8" id="KW-1185">Reference proteome</keyword>
<name>A0ABR2E0K2_9ROSI</name>